<organism evidence="1 2">
    <name type="scientific">Geodermatophilus obscurus</name>
    <dbReference type="NCBI Taxonomy" id="1861"/>
    <lineage>
        <taxon>Bacteria</taxon>
        <taxon>Bacillati</taxon>
        <taxon>Actinomycetota</taxon>
        <taxon>Actinomycetes</taxon>
        <taxon>Geodermatophilales</taxon>
        <taxon>Geodermatophilaceae</taxon>
        <taxon>Geodermatophilus</taxon>
    </lineage>
</organism>
<evidence type="ECO:0000313" key="2">
    <source>
        <dbReference type="Proteomes" id="UP000184428"/>
    </source>
</evidence>
<evidence type="ECO:0000313" key="1">
    <source>
        <dbReference type="EMBL" id="SHN53010.1"/>
    </source>
</evidence>
<reference evidence="1 2" key="1">
    <citation type="submission" date="2016-12" db="EMBL/GenBank/DDBJ databases">
        <authorList>
            <person name="Song W.-J."/>
            <person name="Kurnit D.M."/>
        </authorList>
    </citation>
    <scope>NUCLEOTIDE SEQUENCE [LARGE SCALE GENOMIC DNA]</scope>
    <source>
        <strain evidence="1 2">DSM 43162</strain>
    </source>
</reference>
<sequence>MNWLGDVLGIRLLLLLGSPAPLPPPLRVLEALTDVEVTNDVDGPGGFQLSFTLGRGPTLDYELLTLPALQPPARVVLAVVPGAVPQALVNGVVTHHQVQVSDVPRASLLTVTGRDLTALMDLDERNEPCPNQSDSVIVQSALARYARYGIVPAVTPTADVPLEVRRVPHQRETDLALCRRLATANGFVFTVDPVAPGVSRAYWGPETRVSPPQPALTVGAGVAANATLGTSLDALAAQAPRGSFVDPVLKQVWPLPELPSLRQPPLAARSVPVLRTRLLRDTARADPLTAALRAVAAATDTPEAVTATGEADGIRYGHVLRVRGLVGVRGAGLSYDGIWFVRRVTHRLHRNSWTQSFRLSREGLGALTPVVTP</sequence>
<proteinExistence type="predicted"/>
<gene>
    <name evidence="1" type="ORF">SAMN05660350_00449</name>
</gene>
<protein>
    <submittedName>
        <fullName evidence="1">Phage protein D</fullName>
    </submittedName>
</protein>
<dbReference type="OrthoDB" id="262740at2"/>
<dbReference type="Proteomes" id="UP000184428">
    <property type="component" value="Unassembled WGS sequence"/>
</dbReference>
<dbReference type="RefSeq" id="WP_072912391.1">
    <property type="nucleotide sequence ID" value="NZ_FRDM01000001.1"/>
</dbReference>
<dbReference type="AlphaFoldDB" id="A0A1M7S3I4"/>
<dbReference type="EMBL" id="FRDM01000001">
    <property type="protein sequence ID" value="SHN53010.1"/>
    <property type="molecule type" value="Genomic_DNA"/>
</dbReference>
<name>A0A1M7S3I4_9ACTN</name>
<accession>A0A1M7S3I4</accession>
<dbReference type="SUPFAM" id="SSF69279">
    <property type="entry name" value="Phage tail proteins"/>
    <property type="match status" value="1"/>
</dbReference>